<sequence length="248" mass="25382">MSDSTVDTEERRSPWTKRGYIASAVVVALIAVLAVVLLLTRPSKEDTAAPPPATTSTPSDSTTPTADDADASVCGLPAGAQDVPTSPPPGTAWELVGGVATPTAPEIHGPGNVNAGLRSCFAESPVGALYAAVNFVASASDPELRAQAVSELTAPGEGRDRAVAQVQGPQPSSGNRIQLVGFTFLNYSQDATTIDLAFRSGNGGLAHLPLSLQWVEGDWKVDLPASGEVFPGIGPIPDLTGYVPWGGA</sequence>
<name>A0A3A3YU12_9ACTN</name>
<feature type="domain" description="DUF8175" evidence="3">
    <location>
        <begin position="55"/>
        <end position="244"/>
    </location>
</feature>
<evidence type="ECO:0000313" key="5">
    <source>
        <dbReference type="Proteomes" id="UP000265614"/>
    </source>
</evidence>
<dbReference type="AlphaFoldDB" id="A0A3A3YU12"/>
<reference evidence="4 5" key="1">
    <citation type="submission" date="2018-09" db="EMBL/GenBank/DDBJ databases">
        <title>YIM 75000 draft genome.</title>
        <authorList>
            <person name="Tang S."/>
            <person name="Feng Y."/>
        </authorList>
    </citation>
    <scope>NUCLEOTIDE SEQUENCE [LARGE SCALE GENOMIC DNA]</scope>
    <source>
        <strain evidence="4 5">YIM 75000</strain>
    </source>
</reference>
<dbReference type="RefSeq" id="WP_119952064.1">
    <property type="nucleotide sequence ID" value="NZ_QZEZ01000014.1"/>
</dbReference>
<evidence type="ECO:0000256" key="1">
    <source>
        <dbReference type="SAM" id="MobiDB-lite"/>
    </source>
</evidence>
<dbReference type="Pfam" id="PF26526">
    <property type="entry name" value="DUF8175"/>
    <property type="match status" value="1"/>
</dbReference>
<accession>A0A3A3YU12</accession>
<evidence type="ECO:0000259" key="3">
    <source>
        <dbReference type="Pfam" id="PF26526"/>
    </source>
</evidence>
<feature type="compositionally biased region" description="Low complexity" evidence="1">
    <location>
        <begin position="54"/>
        <end position="66"/>
    </location>
</feature>
<proteinExistence type="predicted"/>
<comment type="caution">
    <text evidence="4">The sequence shown here is derived from an EMBL/GenBank/DDBJ whole genome shotgun (WGS) entry which is preliminary data.</text>
</comment>
<dbReference type="OrthoDB" id="4428031at2"/>
<keyword evidence="2" id="KW-1133">Transmembrane helix</keyword>
<feature type="region of interest" description="Disordered" evidence="1">
    <location>
        <begin position="44"/>
        <end position="86"/>
    </location>
</feature>
<evidence type="ECO:0000256" key="2">
    <source>
        <dbReference type="SAM" id="Phobius"/>
    </source>
</evidence>
<organism evidence="4 5">
    <name type="scientific">Vallicoccus soli</name>
    <dbReference type="NCBI Taxonomy" id="2339232"/>
    <lineage>
        <taxon>Bacteria</taxon>
        <taxon>Bacillati</taxon>
        <taxon>Actinomycetota</taxon>
        <taxon>Actinomycetes</taxon>
        <taxon>Motilibacterales</taxon>
        <taxon>Vallicoccaceae</taxon>
        <taxon>Vallicoccus</taxon>
    </lineage>
</organism>
<evidence type="ECO:0000313" key="4">
    <source>
        <dbReference type="EMBL" id="RJK92540.1"/>
    </source>
</evidence>
<gene>
    <name evidence="4" type="ORF">D5H78_18870</name>
</gene>
<dbReference type="EMBL" id="QZEZ01000014">
    <property type="protein sequence ID" value="RJK92540.1"/>
    <property type="molecule type" value="Genomic_DNA"/>
</dbReference>
<dbReference type="Proteomes" id="UP000265614">
    <property type="component" value="Unassembled WGS sequence"/>
</dbReference>
<keyword evidence="5" id="KW-1185">Reference proteome</keyword>
<feature type="transmembrane region" description="Helical" evidence="2">
    <location>
        <begin position="20"/>
        <end position="39"/>
    </location>
</feature>
<keyword evidence="2" id="KW-0812">Transmembrane</keyword>
<protein>
    <recommendedName>
        <fullName evidence="3">DUF8175 domain-containing protein</fullName>
    </recommendedName>
</protein>
<keyword evidence="2" id="KW-0472">Membrane</keyword>
<dbReference type="InterPro" id="IPR058488">
    <property type="entry name" value="DUF8175"/>
</dbReference>